<keyword evidence="14" id="KW-1185">Reference proteome</keyword>
<gene>
    <name evidence="13" type="primary">RvY_03193-1</name>
    <name evidence="13" type="synonym">RvY_03193.1</name>
    <name evidence="13" type="ORF">RvY_03193</name>
</gene>
<dbReference type="InterPro" id="IPR011016">
    <property type="entry name" value="Znf_RING-CH"/>
</dbReference>
<dbReference type="GO" id="GO:0008270">
    <property type="term" value="F:zinc ion binding"/>
    <property type="evidence" value="ECO:0007669"/>
    <property type="project" value="UniProtKB-KW"/>
</dbReference>
<evidence type="ECO:0000256" key="2">
    <source>
        <dbReference type="ARBA" id="ARBA00022679"/>
    </source>
</evidence>
<dbReference type="OrthoDB" id="264354at2759"/>
<dbReference type="CDD" id="cd16495">
    <property type="entry name" value="RING_CH-C4HC3_MARCH"/>
    <property type="match status" value="1"/>
</dbReference>
<evidence type="ECO:0000256" key="7">
    <source>
        <dbReference type="ARBA" id="ARBA00022833"/>
    </source>
</evidence>
<evidence type="ECO:0000256" key="6">
    <source>
        <dbReference type="ARBA" id="ARBA00022786"/>
    </source>
</evidence>
<evidence type="ECO:0000256" key="3">
    <source>
        <dbReference type="ARBA" id="ARBA00022692"/>
    </source>
</evidence>
<feature type="transmembrane region" description="Helical" evidence="11">
    <location>
        <begin position="355"/>
        <end position="378"/>
    </location>
</feature>
<comment type="subcellular location">
    <subcellularLocation>
        <location evidence="1">Membrane</location>
        <topology evidence="1">Multi-pass membrane protein</topology>
    </subcellularLocation>
</comment>
<sequence length="462" mass="51445">MEDRDPNISVTSADSTTFLLDNPSRQKKRFTVSPVHGPSALLVPPPVTWKGKRESILRHLWDKQASPSASPSAPDVTFTRSVHPSQVLKNQIRRSGSANSLDEGYDTIESRCRHVSEDSCVTVQTNDGNDVTDQDDSMLEPSNSSGKGAARGNIPEVEERWTTAQASQVSTESAEVLDKPSITISGTEENDLDFPPLYEGESLEPEVDETSCFTNPLLSQAAGSCQVSTWDVATKGRRDENIAFYVGSTYTLTSAESLPFFNTLYANGYVNICRICHQPAGDRKDGKEPLSSPCSCTGPLKFVHHSCLVKWLDVQTRHLRRSPKCELCSHEYHPQRRWNSLKSLVFPAVPFRDKLLHFMFFLAFFIMLSSIGTTIWVFKNRNNAEWTEAATTAQGKKQGLSKVELASLACGVLFFFGFFLAVVAQLKAKWSLCRIARKFVRQNNVIYTYVNLQPKCASVKVV</sequence>
<dbReference type="AlphaFoldDB" id="A0A1D1UQN5"/>
<keyword evidence="4" id="KW-0479">Metal-binding</keyword>
<feature type="region of interest" description="Disordered" evidence="10">
    <location>
        <begin position="123"/>
        <end position="154"/>
    </location>
</feature>
<reference evidence="13 14" key="1">
    <citation type="journal article" date="2016" name="Nat. Commun.">
        <title>Extremotolerant tardigrade genome and improved radiotolerance of human cultured cells by tardigrade-unique protein.</title>
        <authorList>
            <person name="Hashimoto T."/>
            <person name="Horikawa D.D."/>
            <person name="Saito Y."/>
            <person name="Kuwahara H."/>
            <person name="Kozuka-Hata H."/>
            <person name="Shin-I T."/>
            <person name="Minakuchi Y."/>
            <person name="Ohishi K."/>
            <person name="Motoyama A."/>
            <person name="Aizu T."/>
            <person name="Enomoto A."/>
            <person name="Kondo K."/>
            <person name="Tanaka S."/>
            <person name="Hara Y."/>
            <person name="Koshikawa S."/>
            <person name="Sagara H."/>
            <person name="Miura T."/>
            <person name="Yokobori S."/>
            <person name="Miyagawa K."/>
            <person name="Suzuki Y."/>
            <person name="Kubo T."/>
            <person name="Oyama M."/>
            <person name="Kohara Y."/>
            <person name="Fujiyama A."/>
            <person name="Arakawa K."/>
            <person name="Katayama T."/>
            <person name="Toyoda A."/>
            <person name="Kunieda T."/>
        </authorList>
    </citation>
    <scope>NUCLEOTIDE SEQUENCE [LARGE SCALE GENOMIC DNA]</scope>
    <source>
        <strain evidence="13 14">YOKOZUNA-1</strain>
    </source>
</reference>
<evidence type="ECO:0000256" key="1">
    <source>
        <dbReference type="ARBA" id="ARBA00004141"/>
    </source>
</evidence>
<dbReference type="GO" id="GO:0004842">
    <property type="term" value="F:ubiquitin-protein transferase activity"/>
    <property type="evidence" value="ECO:0007669"/>
    <property type="project" value="TreeGrafter"/>
</dbReference>
<keyword evidence="7" id="KW-0862">Zinc</keyword>
<keyword evidence="6" id="KW-0833">Ubl conjugation pathway</keyword>
<dbReference type="SUPFAM" id="SSF57850">
    <property type="entry name" value="RING/U-box"/>
    <property type="match status" value="1"/>
</dbReference>
<keyword evidence="5" id="KW-0863">Zinc-finger</keyword>
<evidence type="ECO:0000256" key="5">
    <source>
        <dbReference type="ARBA" id="ARBA00022771"/>
    </source>
</evidence>
<keyword evidence="9 11" id="KW-0472">Membrane</keyword>
<comment type="caution">
    <text evidence="13">The sequence shown here is derived from an EMBL/GenBank/DDBJ whole genome shotgun (WGS) entry which is preliminary data.</text>
</comment>
<evidence type="ECO:0000256" key="9">
    <source>
        <dbReference type="ARBA" id="ARBA00023136"/>
    </source>
</evidence>
<keyword evidence="2" id="KW-0808">Transferase</keyword>
<organism evidence="13 14">
    <name type="scientific">Ramazzottius varieornatus</name>
    <name type="common">Water bear</name>
    <name type="synonym">Tardigrade</name>
    <dbReference type="NCBI Taxonomy" id="947166"/>
    <lineage>
        <taxon>Eukaryota</taxon>
        <taxon>Metazoa</taxon>
        <taxon>Ecdysozoa</taxon>
        <taxon>Tardigrada</taxon>
        <taxon>Eutardigrada</taxon>
        <taxon>Parachela</taxon>
        <taxon>Hypsibioidea</taxon>
        <taxon>Ramazzottiidae</taxon>
        <taxon>Ramazzottius</taxon>
    </lineage>
</organism>
<evidence type="ECO:0000259" key="12">
    <source>
        <dbReference type="PROSITE" id="PS51292"/>
    </source>
</evidence>
<dbReference type="SMART" id="SM00744">
    <property type="entry name" value="RINGv"/>
    <property type="match status" value="1"/>
</dbReference>
<feature type="transmembrane region" description="Helical" evidence="11">
    <location>
        <begin position="405"/>
        <end position="424"/>
    </location>
</feature>
<proteinExistence type="predicted"/>
<evidence type="ECO:0000313" key="13">
    <source>
        <dbReference type="EMBL" id="GAU90830.1"/>
    </source>
</evidence>
<evidence type="ECO:0000256" key="10">
    <source>
        <dbReference type="SAM" id="MobiDB-lite"/>
    </source>
</evidence>
<dbReference type="GO" id="GO:0016020">
    <property type="term" value="C:membrane"/>
    <property type="evidence" value="ECO:0007669"/>
    <property type="project" value="UniProtKB-SubCell"/>
</dbReference>
<dbReference type="PANTHER" id="PTHR46065">
    <property type="entry name" value="E3 UBIQUITIN-PROTEIN LIGASE MARCH 2/3 FAMILY MEMBER"/>
    <property type="match status" value="1"/>
</dbReference>
<name>A0A1D1UQN5_RAMVA</name>
<dbReference type="PROSITE" id="PS51292">
    <property type="entry name" value="ZF_RING_CH"/>
    <property type="match status" value="1"/>
</dbReference>
<evidence type="ECO:0000256" key="8">
    <source>
        <dbReference type="ARBA" id="ARBA00022989"/>
    </source>
</evidence>
<feature type="domain" description="RING-CH-type" evidence="12">
    <location>
        <begin position="265"/>
        <end position="335"/>
    </location>
</feature>
<dbReference type="GO" id="GO:0016567">
    <property type="term" value="P:protein ubiquitination"/>
    <property type="evidence" value="ECO:0007669"/>
    <property type="project" value="TreeGrafter"/>
</dbReference>
<keyword evidence="8 11" id="KW-1133">Transmembrane helix</keyword>
<evidence type="ECO:0000256" key="11">
    <source>
        <dbReference type="SAM" id="Phobius"/>
    </source>
</evidence>
<dbReference type="EMBL" id="BDGG01000001">
    <property type="protein sequence ID" value="GAU90830.1"/>
    <property type="molecule type" value="Genomic_DNA"/>
</dbReference>
<dbReference type="Pfam" id="PF12906">
    <property type="entry name" value="RINGv"/>
    <property type="match status" value="1"/>
</dbReference>
<protein>
    <recommendedName>
        <fullName evidence="12">RING-CH-type domain-containing protein</fullName>
    </recommendedName>
</protein>
<accession>A0A1D1UQN5</accession>
<dbReference type="InterPro" id="IPR013083">
    <property type="entry name" value="Znf_RING/FYVE/PHD"/>
</dbReference>
<keyword evidence="3 11" id="KW-0812">Transmembrane</keyword>
<dbReference type="Proteomes" id="UP000186922">
    <property type="component" value="Unassembled WGS sequence"/>
</dbReference>
<dbReference type="Gene3D" id="3.30.40.10">
    <property type="entry name" value="Zinc/RING finger domain, C3HC4 (zinc finger)"/>
    <property type="match status" value="1"/>
</dbReference>
<dbReference type="PANTHER" id="PTHR46065:SF3">
    <property type="entry name" value="FI20425P1"/>
    <property type="match status" value="1"/>
</dbReference>
<evidence type="ECO:0000313" key="14">
    <source>
        <dbReference type="Proteomes" id="UP000186922"/>
    </source>
</evidence>
<evidence type="ECO:0000256" key="4">
    <source>
        <dbReference type="ARBA" id="ARBA00022723"/>
    </source>
</evidence>